<sequence>MKHWIGRHVVIQRTDHAMTTVEGVLKGWDTVQEKVILAPGDLAIPFRSIHRIRQADSSAALHSIGYIISHNIQFDNAIYFGSSVMIWKGNRLVAGHAILTAHDEQTVTLSDGRRLLKDEHIFVVRSLRGQTK</sequence>
<comment type="caution">
    <text evidence="2">The sequence shown here is derived from an EMBL/GenBank/DDBJ whole genome shotgun (WGS) entry which is preliminary data.</text>
</comment>
<protein>
    <submittedName>
        <fullName evidence="2">Uncharacterized protein</fullName>
    </submittedName>
</protein>
<evidence type="ECO:0000313" key="3">
    <source>
        <dbReference type="Proteomes" id="UP000215596"/>
    </source>
</evidence>
<accession>A0A268F3Y7</accession>
<dbReference type="EMBL" id="WOAA01000001">
    <property type="protein sequence ID" value="MUG64702.1"/>
    <property type="molecule type" value="Genomic_DNA"/>
</dbReference>
<reference evidence="1 4" key="2">
    <citation type="submission" date="2019-11" db="EMBL/GenBank/DDBJ databases">
        <title>Draft genome sequences of five Paenibacillus species of dairy origin.</title>
        <authorList>
            <person name="Olajide A.M."/>
            <person name="Chen S."/>
            <person name="Lapointe G."/>
        </authorList>
    </citation>
    <scope>NUCLEOTIDE SEQUENCE [LARGE SCALE GENOMIC DNA]</scope>
    <source>
        <strain evidence="1 4">3CS1</strain>
    </source>
</reference>
<dbReference type="OrthoDB" id="2599832at2"/>
<name>A0A268F3Y7_9BACL</name>
<dbReference type="Proteomes" id="UP000435177">
    <property type="component" value="Unassembled WGS sequence"/>
</dbReference>
<reference evidence="2 3" key="1">
    <citation type="submission" date="2017-07" db="EMBL/GenBank/DDBJ databases">
        <title>Isolation and whole genome analysis of endospore-forming bacteria from heroin.</title>
        <authorList>
            <person name="Kalinowski J."/>
            <person name="Ahrens B."/>
            <person name="Al-Dilaimi A."/>
            <person name="Winkler A."/>
            <person name="Wibberg D."/>
            <person name="Schleenbecker U."/>
            <person name="Ruckert C."/>
            <person name="Wolfel R."/>
            <person name="Grass G."/>
        </authorList>
    </citation>
    <scope>NUCLEOTIDE SEQUENCE [LARGE SCALE GENOMIC DNA]</scope>
    <source>
        <strain evidence="2 3">7537-G1</strain>
    </source>
</reference>
<dbReference type="AlphaFoldDB" id="A0A268F3Y7"/>
<gene>
    <name evidence="2" type="ORF">CHH67_01595</name>
    <name evidence="1" type="ORF">GNP94_01635</name>
</gene>
<evidence type="ECO:0000313" key="2">
    <source>
        <dbReference type="EMBL" id="PAD80098.1"/>
    </source>
</evidence>
<evidence type="ECO:0000313" key="1">
    <source>
        <dbReference type="EMBL" id="MUG64702.1"/>
    </source>
</evidence>
<proteinExistence type="predicted"/>
<dbReference type="RefSeq" id="WP_095263231.1">
    <property type="nucleotide sequence ID" value="NZ_NPBY01000005.1"/>
</dbReference>
<keyword evidence="4" id="KW-1185">Reference proteome</keyword>
<dbReference type="Proteomes" id="UP000215596">
    <property type="component" value="Unassembled WGS sequence"/>
</dbReference>
<organism evidence="2 3">
    <name type="scientific">Paenibacillus campinasensis</name>
    <dbReference type="NCBI Taxonomy" id="66347"/>
    <lineage>
        <taxon>Bacteria</taxon>
        <taxon>Bacillati</taxon>
        <taxon>Bacillota</taxon>
        <taxon>Bacilli</taxon>
        <taxon>Bacillales</taxon>
        <taxon>Paenibacillaceae</taxon>
        <taxon>Paenibacillus</taxon>
    </lineage>
</organism>
<dbReference type="EMBL" id="NPBY01000005">
    <property type="protein sequence ID" value="PAD80098.1"/>
    <property type="molecule type" value="Genomic_DNA"/>
</dbReference>
<evidence type="ECO:0000313" key="4">
    <source>
        <dbReference type="Proteomes" id="UP000435177"/>
    </source>
</evidence>